<dbReference type="WBParaSite" id="ECPE_0000256301-mRNA-1">
    <property type="protein sequence ID" value="ECPE_0000256301-mRNA-1"/>
    <property type="gene ID" value="ECPE_0000256301"/>
</dbReference>
<dbReference type="InterPro" id="IPR001180">
    <property type="entry name" value="CNH_dom"/>
</dbReference>
<dbReference type="AlphaFoldDB" id="A0A183A6H8"/>
<feature type="compositionally biased region" description="Polar residues" evidence="1">
    <location>
        <begin position="49"/>
        <end position="68"/>
    </location>
</feature>
<feature type="domain" description="CNH" evidence="2">
    <location>
        <begin position="791"/>
        <end position="870"/>
    </location>
</feature>
<accession>A0A183A6H8</accession>
<feature type="compositionally biased region" description="Acidic residues" evidence="1">
    <location>
        <begin position="17"/>
        <end position="38"/>
    </location>
</feature>
<dbReference type="Pfam" id="PF00780">
    <property type="entry name" value="CNH"/>
    <property type="match status" value="1"/>
</dbReference>
<feature type="region of interest" description="Disordered" evidence="1">
    <location>
        <begin position="499"/>
        <end position="579"/>
    </location>
</feature>
<feature type="compositionally biased region" description="Basic and acidic residues" evidence="1">
    <location>
        <begin position="69"/>
        <end position="80"/>
    </location>
</feature>
<feature type="region of interest" description="Disordered" evidence="1">
    <location>
        <begin position="1"/>
        <end position="150"/>
    </location>
</feature>
<feature type="region of interest" description="Disordered" evidence="1">
    <location>
        <begin position="371"/>
        <end position="393"/>
    </location>
</feature>
<proteinExistence type="predicted"/>
<feature type="compositionally biased region" description="Polar residues" evidence="1">
    <location>
        <begin position="534"/>
        <end position="554"/>
    </location>
</feature>
<evidence type="ECO:0000256" key="1">
    <source>
        <dbReference type="SAM" id="MobiDB-lite"/>
    </source>
</evidence>
<sequence length="910" mass="99994">LSDRISEFGFRIHGSEGEEEEEEEDDEVDDYEFPEVNEENGIVIPDSIPSLQPSLQTPVMTTPKTSSAHSKEFSQIRDSDIVSEMEQPMLADPGSHSPAQNNRSHVDQAPKSVEPDRVDVAAAVNGAKVAPSDKTHSDPLQEFYPDKSGDSTVLPTTLSALANLQSTKISLNGTSEPLRPRLNEEEKITCPHVYQSETGSPILHHSEPPASPIDRVQSEPPPHSPVKEEMSMMIPALSEPVQILPNMNTFANVEPESNEIQPLEVIETSIAETLEPTIEPVPILLEPPVWTTGLHLDDVSAIDSDRSVQVSPVSADLVVKTQSKTVSSEGLDESGIQVLASPTEHSPDVTHSSDYQPTTARLSDIMGEKGSELEELESADELKPTENQTDSIPMEPVSVACPEQEVQEIIPDVHSEETIAVVHSTSPSPDKQLRVRSMDSAEPSNLVRESHTGSLQLLPITCTTEELPSVAEPTAEYVDQCDSGVPEETIEQPHMVMELELSEPYPVRVQPSDSLTERRTSFSRTYPPRPEINGSHQANSKALMSSSQVNSSHPLSRAAHLRESDTSQPQSGSSGSRSSRFSMIELSHVNERPLHASCSALPPTPQVHMGACFSLVFEGCPLKINSTATWINPMNNGMDEYNYNFPPQRSCQVILFGTNDGIYYLNLKDLADSSLELVLVPDMPSPLLTFDLFIVKERPLPLVCLGVYRHHSRRGRENQRYRLHLVDLNTCAPFSPTSDMLMTPGQSALTVDHHLSVNDKSCKVNGENETEQPTNGKLSGSDLRKIKQKVECERRNALFLPEDMLPVVEAVQLEHNTILVCLQDCAKVINLSGRIKSSRHRATTLDFNGNMAESVVCLRDSILVFHPNGLLGKSFTGEVFCIDPNLMNQAARYPTKPGRGLIVNTLANTI</sequence>
<name>A0A183A6H8_9TREM</name>
<feature type="compositionally biased region" description="Basic and acidic residues" evidence="1">
    <location>
        <begin position="104"/>
        <end position="119"/>
    </location>
</feature>
<protein>
    <submittedName>
        <fullName evidence="3">CNH domain-containing protein</fullName>
    </submittedName>
</protein>
<reference evidence="3" key="1">
    <citation type="submission" date="2016-06" db="UniProtKB">
        <authorList>
            <consortium name="WormBaseParasite"/>
        </authorList>
    </citation>
    <scope>IDENTIFICATION</scope>
</reference>
<feature type="region of interest" description="Disordered" evidence="1">
    <location>
        <begin position="198"/>
        <end position="226"/>
    </location>
</feature>
<organism evidence="3">
    <name type="scientific">Echinostoma caproni</name>
    <dbReference type="NCBI Taxonomy" id="27848"/>
    <lineage>
        <taxon>Eukaryota</taxon>
        <taxon>Metazoa</taxon>
        <taxon>Spiralia</taxon>
        <taxon>Lophotrochozoa</taxon>
        <taxon>Platyhelminthes</taxon>
        <taxon>Trematoda</taxon>
        <taxon>Digenea</taxon>
        <taxon>Plagiorchiida</taxon>
        <taxon>Echinostomata</taxon>
        <taxon>Echinostomatoidea</taxon>
        <taxon>Echinostomatidae</taxon>
        <taxon>Echinostoma</taxon>
    </lineage>
</organism>
<feature type="compositionally biased region" description="Low complexity" evidence="1">
    <location>
        <begin position="567"/>
        <end position="579"/>
    </location>
</feature>
<evidence type="ECO:0000259" key="2">
    <source>
        <dbReference type="Pfam" id="PF00780"/>
    </source>
</evidence>
<feature type="compositionally biased region" description="Basic and acidic residues" evidence="1">
    <location>
        <begin position="131"/>
        <end position="149"/>
    </location>
</feature>
<evidence type="ECO:0000313" key="3">
    <source>
        <dbReference type="WBParaSite" id="ECPE_0000256301-mRNA-1"/>
    </source>
</evidence>